<feature type="region of interest" description="Disordered" evidence="1">
    <location>
        <begin position="296"/>
        <end position="315"/>
    </location>
</feature>
<gene>
    <name evidence="2" type="ORF">K452DRAFT_360512</name>
</gene>
<evidence type="ECO:0000256" key="1">
    <source>
        <dbReference type="SAM" id="MobiDB-lite"/>
    </source>
</evidence>
<dbReference type="OrthoDB" id="5272500at2759"/>
<protein>
    <submittedName>
        <fullName evidence="2">Uncharacterized protein</fullName>
    </submittedName>
</protein>
<evidence type="ECO:0000313" key="3">
    <source>
        <dbReference type="Proteomes" id="UP000799438"/>
    </source>
</evidence>
<feature type="compositionally biased region" description="Basic residues" evidence="1">
    <location>
        <begin position="306"/>
        <end position="315"/>
    </location>
</feature>
<proteinExistence type="predicted"/>
<accession>A0A6A6B5W0</accession>
<dbReference type="GeneID" id="54303850"/>
<dbReference type="RefSeq" id="XP_033394959.1">
    <property type="nucleotide sequence ID" value="XM_033546344.1"/>
</dbReference>
<dbReference type="AlphaFoldDB" id="A0A6A6B5W0"/>
<name>A0A6A6B5W0_9PEZI</name>
<dbReference type="EMBL" id="ML995493">
    <property type="protein sequence ID" value="KAF2139246.1"/>
    <property type="molecule type" value="Genomic_DNA"/>
</dbReference>
<keyword evidence="3" id="KW-1185">Reference proteome</keyword>
<organism evidence="2 3">
    <name type="scientific">Aplosporella prunicola CBS 121167</name>
    <dbReference type="NCBI Taxonomy" id="1176127"/>
    <lineage>
        <taxon>Eukaryota</taxon>
        <taxon>Fungi</taxon>
        <taxon>Dikarya</taxon>
        <taxon>Ascomycota</taxon>
        <taxon>Pezizomycotina</taxon>
        <taxon>Dothideomycetes</taxon>
        <taxon>Dothideomycetes incertae sedis</taxon>
        <taxon>Botryosphaeriales</taxon>
        <taxon>Aplosporellaceae</taxon>
        <taxon>Aplosporella</taxon>
    </lineage>
</organism>
<reference evidence="2" key="1">
    <citation type="journal article" date="2020" name="Stud. Mycol.">
        <title>101 Dothideomycetes genomes: a test case for predicting lifestyles and emergence of pathogens.</title>
        <authorList>
            <person name="Haridas S."/>
            <person name="Albert R."/>
            <person name="Binder M."/>
            <person name="Bloem J."/>
            <person name="Labutti K."/>
            <person name="Salamov A."/>
            <person name="Andreopoulos B."/>
            <person name="Baker S."/>
            <person name="Barry K."/>
            <person name="Bills G."/>
            <person name="Bluhm B."/>
            <person name="Cannon C."/>
            <person name="Castanera R."/>
            <person name="Culley D."/>
            <person name="Daum C."/>
            <person name="Ezra D."/>
            <person name="Gonzalez J."/>
            <person name="Henrissat B."/>
            <person name="Kuo A."/>
            <person name="Liang C."/>
            <person name="Lipzen A."/>
            <person name="Lutzoni F."/>
            <person name="Magnuson J."/>
            <person name="Mondo S."/>
            <person name="Nolan M."/>
            <person name="Ohm R."/>
            <person name="Pangilinan J."/>
            <person name="Park H.-J."/>
            <person name="Ramirez L."/>
            <person name="Alfaro M."/>
            <person name="Sun H."/>
            <person name="Tritt A."/>
            <person name="Yoshinaga Y."/>
            <person name="Zwiers L.-H."/>
            <person name="Turgeon B."/>
            <person name="Goodwin S."/>
            <person name="Spatafora J."/>
            <person name="Crous P."/>
            <person name="Grigoriev I."/>
        </authorList>
    </citation>
    <scope>NUCLEOTIDE SEQUENCE</scope>
    <source>
        <strain evidence="2">CBS 121167</strain>
    </source>
</reference>
<dbReference type="Proteomes" id="UP000799438">
    <property type="component" value="Unassembled WGS sequence"/>
</dbReference>
<sequence>MAALYSPFCTPAADVAALQEVRSVPTAQDASNCFCPDHQQCSSDAQSTWLLHRDILHALVSPVVQLFTRASRLAEAAVCSSKPEDLEMAFTGDARSAFLWLQCFLSDEEQWCQFVGCPACIVSHTLSTEEHLRFTYTALHLANDSDMQNSNALPAIPFFTAALTDAINTDPFWDSYPGAASSIESSAESLTVNVRALRIQCGELEALVADFTEGQSTPRVQTPGTPIVSRLSTKVHGGQLPAVKTSKLAKRQQRMRLEEQAALQKLVAQCCGRAALQRNAAGPRERTHIRAIMRENGDAPHLGLASKRRRSLTCP</sequence>
<evidence type="ECO:0000313" key="2">
    <source>
        <dbReference type="EMBL" id="KAF2139246.1"/>
    </source>
</evidence>